<evidence type="ECO:0000256" key="1">
    <source>
        <dbReference type="SAM" id="MobiDB-lite"/>
    </source>
</evidence>
<feature type="region of interest" description="Disordered" evidence="1">
    <location>
        <begin position="1"/>
        <end position="27"/>
    </location>
</feature>
<reference evidence="3" key="1">
    <citation type="submission" date="2016-11" db="UniProtKB">
        <authorList>
            <consortium name="WormBaseParasite"/>
        </authorList>
    </citation>
    <scope>IDENTIFICATION</scope>
</reference>
<sequence>MAVQRTVKRYKGLGTVKDRPRSGRSGATTRTFFSLVEGIFTVNPAFNSENNRQLLQRGHQWSEKASINTRSHFPSPVMILAEITASDEISQEELRPNVGNFEKLLQACVTGKGENTEYQMNQIIVLYGYIFTLNAVFTIKLCDLTSALELLAHLYMLLKANSSKRNGMALVKYVESDEQPFHFLIFRQNYNVTSSERSQ</sequence>
<proteinExistence type="predicted"/>
<organism evidence="2 3">
    <name type="scientific">Heterorhabditis bacteriophora</name>
    <name type="common">Entomopathogenic nematode worm</name>
    <dbReference type="NCBI Taxonomy" id="37862"/>
    <lineage>
        <taxon>Eukaryota</taxon>
        <taxon>Metazoa</taxon>
        <taxon>Ecdysozoa</taxon>
        <taxon>Nematoda</taxon>
        <taxon>Chromadorea</taxon>
        <taxon>Rhabditida</taxon>
        <taxon>Rhabditina</taxon>
        <taxon>Rhabditomorpha</taxon>
        <taxon>Strongyloidea</taxon>
        <taxon>Heterorhabditidae</taxon>
        <taxon>Heterorhabditis</taxon>
    </lineage>
</organism>
<protein>
    <submittedName>
        <fullName evidence="3">Coat protein</fullName>
    </submittedName>
</protein>
<keyword evidence="2" id="KW-1185">Reference proteome</keyword>
<evidence type="ECO:0000313" key="3">
    <source>
        <dbReference type="WBParaSite" id="Hba_05423"/>
    </source>
</evidence>
<accession>A0A1I7WK60</accession>
<dbReference type="Proteomes" id="UP000095283">
    <property type="component" value="Unplaced"/>
</dbReference>
<feature type="compositionally biased region" description="Basic residues" evidence="1">
    <location>
        <begin position="1"/>
        <end position="11"/>
    </location>
</feature>
<evidence type="ECO:0000313" key="2">
    <source>
        <dbReference type="Proteomes" id="UP000095283"/>
    </source>
</evidence>
<dbReference type="WBParaSite" id="Hba_05423">
    <property type="protein sequence ID" value="Hba_05423"/>
    <property type="gene ID" value="Hba_05423"/>
</dbReference>
<name>A0A1I7WK60_HETBA</name>
<dbReference type="AlphaFoldDB" id="A0A1I7WK60"/>